<keyword evidence="3" id="KW-1185">Reference proteome</keyword>
<organism evidence="2 3">
    <name type="scientific">Nocardioides lentus</name>
    <dbReference type="NCBI Taxonomy" id="338077"/>
    <lineage>
        <taxon>Bacteria</taxon>
        <taxon>Bacillati</taxon>
        <taxon>Actinomycetota</taxon>
        <taxon>Actinomycetes</taxon>
        <taxon>Propionibacteriales</taxon>
        <taxon>Nocardioidaceae</taxon>
        <taxon>Nocardioides</taxon>
    </lineage>
</organism>
<dbReference type="Proteomes" id="UP001501612">
    <property type="component" value="Unassembled WGS sequence"/>
</dbReference>
<name>A0ABN2PST7_9ACTN</name>
<feature type="region of interest" description="Disordered" evidence="1">
    <location>
        <begin position="11"/>
        <end position="32"/>
    </location>
</feature>
<dbReference type="EMBL" id="BAAAMY010000009">
    <property type="protein sequence ID" value="GAA1928068.1"/>
    <property type="molecule type" value="Genomic_DNA"/>
</dbReference>
<comment type="caution">
    <text evidence="2">The sequence shown here is derived from an EMBL/GenBank/DDBJ whole genome shotgun (WGS) entry which is preliminary data.</text>
</comment>
<evidence type="ECO:0000313" key="3">
    <source>
        <dbReference type="Proteomes" id="UP001501612"/>
    </source>
</evidence>
<gene>
    <name evidence="2" type="ORF">GCM10009737_32410</name>
</gene>
<protein>
    <submittedName>
        <fullName evidence="2">Uncharacterized protein</fullName>
    </submittedName>
</protein>
<accession>A0ABN2PST7</accession>
<evidence type="ECO:0000256" key="1">
    <source>
        <dbReference type="SAM" id="MobiDB-lite"/>
    </source>
</evidence>
<sequence length="112" mass="11543">MALTLLVAGCSAETGPQSSADRGTEADSDGGASVFPDCSEVWVAGNELPVDYRGCLDEDGTEVTPDVINCGTIGEEFATFDDSYFGFLGGEVGEGSSESDAYAEAYGECTDN</sequence>
<evidence type="ECO:0000313" key="2">
    <source>
        <dbReference type="EMBL" id="GAA1928068.1"/>
    </source>
</evidence>
<proteinExistence type="predicted"/>
<reference evidence="2 3" key="1">
    <citation type="journal article" date="2019" name="Int. J. Syst. Evol. Microbiol.">
        <title>The Global Catalogue of Microorganisms (GCM) 10K type strain sequencing project: providing services to taxonomists for standard genome sequencing and annotation.</title>
        <authorList>
            <consortium name="The Broad Institute Genomics Platform"/>
            <consortium name="The Broad Institute Genome Sequencing Center for Infectious Disease"/>
            <person name="Wu L."/>
            <person name="Ma J."/>
        </authorList>
    </citation>
    <scope>NUCLEOTIDE SEQUENCE [LARGE SCALE GENOMIC DNA]</scope>
    <source>
        <strain evidence="2 3">JCM 14046</strain>
    </source>
</reference>